<protein>
    <submittedName>
        <fullName evidence="9">Uncharacterized protein</fullName>
    </submittedName>
</protein>
<dbReference type="InterPro" id="IPR050534">
    <property type="entry name" value="Coronavir_polyprotein_1ab"/>
</dbReference>
<dbReference type="PANTHER" id="PTHR43788:SF8">
    <property type="entry name" value="DNA-BINDING PROTEIN SMUBP-2"/>
    <property type="match status" value="1"/>
</dbReference>
<dbReference type="GO" id="GO:0016787">
    <property type="term" value="F:hydrolase activity"/>
    <property type="evidence" value="ECO:0007669"/>
    <property type="project" value="UniProtKB-KW"/>
</dbReference>
<sequence length="986" mass="110636">MRLKPLYVFDDPAEFYRRHSKGVLQEFANESREISQFNNRQNQFKAWILAKLYRGKASSYWVLLVRPSEQADYLFPREGESCDITLWQKSGKAKRWDKSWEAERIENPAAMFGVPEGPAHRLPAFKVKVPNSVPDDILRAMEDDPDQIGYDAPSRLTGKWAFGDKKAYRVTMELQISSATKDAELGALNKLHHNPDGILTDKQIAAYKYLMDFKDDAFSVNMFNHFPHLRDPINNPNMPSKVITMLKGFNQHQRTAYKIVLSKIPCGICILPGGPGAGKTHWNLVLTAAIQSKSSMLQGSEISSNRSAKILYILDINKPLDDTCNKIVKLYKRLGLKKHAVRLHGWHYGNDPELPDFSGKFMLMARMNRYRRQTLNEGCLAPSLDELAWTFYETKKATQCRALHDILTHPSKGSKDGKSEELKILVKQLYQHVLAQVDFIATTPVPAATGFHGLFKPDIVIFDESPHAREASTMVAIAQYNPIAWIFSGDHRQTRPFVASDDVRDNPWAPQMLVSMMERADRAGVIETSLLINHRAYGGLHKLASEMFYAKKMISGHTRDEVFPPSVRYLQRYLERFLPLGQRCHEPRLIAFNGKRGEVRVGTSWYNALHISWVMERVMELLLDPMFRQVDKNERGTILIISPYKESYMKYKKAIKDLPATWQARLNVEGHIEARTIDTVQGGEADFVFLDMVRSESTDFTDDPNRLNVAITRARQAEVIMMHPGTGIFGHCDSMGQVVDISVDGHPKEMAQEPNQERAYDEHVKHQKQLDQQRVAHGIQPVANENAGGEPVAAVTDYGASAMDEDEGPQSIYTEKFANLGLADFMQSILDEKKAERDAEQQPQSQAESSAAGAAQGQARGGPSQIKYMARLQDGIDVGNDPVQTYKHVSCRILRSGDNDSGQAGAIASMCGAPGVKSLSMGQFTNSLSQPDIGTAPGIESAITGLAESRWIVFREKDGLQSRDAQGGAQGSKNERQPLPSGSQWW</sequence>
<keyword evidence="3" id="KW-0378">Hydrolase</keyword>
<comment type="similarity">
    <text evidence="1">Belongs to the DNA2/NAM7 helicase family.</text>
</comment>
<dbReference type="Pfam" id="PF13086">
    <property type="entry name" value="AAA_11"/>
    <property type="match status" value="1"/>
</dbReference>
<keyword evidence="5" id="KW-0067">ATP-binding</keyword>
<evidence type="ECO:0000259" key="7">
    <source>
        <dbReference type="Pfam" id="PF13086"/>
    </source>
</evidence>
<dbReference type="EMBL" id="JAPEVB010000006">
    <property type="protein sequence ID" value="KAJ4386332.1"/>
    <property type="molecule type" value="Genomic_DNA"/>
</dbReference>
<feature type="compositionally biased region" description="Low complexity" evidence="6">
    <location>
        <begin position="841"/>
        <end position="862"/>
    </location>
</feature>
<evidence type="ECO:0000256" key="4">
    <source>
        <dbReference type="ARBA" id="ARBA00022806"/>
    </source>
</evidence>
<gene>
    <name evidence="9" type="ORF">N0V93_009226</name>
</gene>
<evidence type="ECO:0000259" key="8">
    <source>
        <dbReference type="Pfam" id="PF13087"/>
    </source>
</evidence>
<reference evidence="9" key="1">
    <citation type="submission" date="2022-10" db="EMBL/GenBank/DDBJ databases">
        <title>Tapping the CABI collections for fungal endophytes: first genome assemblies for Collariella, Neodidymelliopsis, Ascochyta clinopodiicola, Didymella pomorum, Didymosphaeria variabile, Neocosmospora piperis and Neocucurbitaria cava.</title>
        <authorList>
            <person name="Hill R."/>
        </authorList>
    </citation>
    <scope>NUCLEOTIDE SEQUENCE</scope>
    <source>
        <strain evidence="9">IMI 355082</strain>
    </source>
</reference>
<evidence type="ECO:0000256" key="3">
    <source>
        <dbReference type="ARBA" id="ARBA00022801"/>
    </source>
</evidence>
<dbReference type="PANTHER" id="PTHR43788">
    <property type="entry name" value="DNA2/NAM7 HELICASE FAMILY MEMBER"/>
    <property type="match status" value="1"/>
</dbReference>
<dbReference type="OrthoDB" id="6513042at2759"/>
<keyword evidence="10" id="KW-1185">Reference proteome</keyword>
<dbReference type="InterPro" id="IPR041677">
    <property type="entry name" value="DNA2/NAM7_AAA_11"/>
</dbReference>
<name>A0A9W8YMR9_9PEZI</name>
<dbReference type="AlphaFoldDB" id="A0A9W8YMR9"/>
<evidence type="ECO:0000313" key="9">
    <source>
        <dbReference type="EMBL" id="KAJ4386332.1"/>
    </source>
</evidence>
<evidence type="ECO:0000256" key="1">
    <source>
        <dbReference type="ARBA" id="ARBA00007913"/>
    </source>
</evidence>
<dbReference type="GO" id="GO:0005524">
    <property type="term" value="F:ATP binding"/>
    <property type="evidence" value="ECO:0007669"/>
    <property type="project" value="UniProtKB-KW"/>
</dbReference>
<dbReference type="SUPFAM" id="SSF52540">
    <property type="entry name" value="P-loop containing nucleoside triphosphate hydrolases"/>
    <property type="match status" value="1"/>
</dbReference>
<comment type="caution">
    <text evidence="9">The sequence shown here is derived from an EMBL/GenBank/DDBJ whole genome shotgun (WGS) entry which is preliminary data.</text>
</comment>
<organism evidence="9 10">
    <name type="scientific">Gnomoniopsis smithogilvyi</name>
    <dbReference type="NCBI Taxonomy" id="1191159"/>
    <lineage>
        <taxon>Eukaryota</taxon>
        <taxon>Fungi</taxon>
        <taxon>Dikarya</taxon>
        <taxon>Ascomycota</taxon>
        <taxon>Pezizomycotina</taxon>
        <taxon>Sordariomycetes</taxon>
        <taxon>Sordariomycetidae</taxon>
        <taxon>Diaporthales</taxon>
        <taxon>Gnomoniaceae</taxon>
        <taxon>Gnomoniopsis</taxon>
    </lineage>
</organism>
<feature type="region of interest" description="Disordered" evidence="6">
    <location>
        <begin position="957"/>
        <end position="986"/>
    </location>
</feature>
<keyword evidence="4" id="KW-0347">Helicase</keyword>
<dbReference type="Pfam" id="PF13087">
    <property type="entry name" value="AAA_12"/>
    <property type="match status" value="1"/>
</dbReference>
<dbReference type="Gene3D" id="3.40.50.300">
    <property type="entry name" value="P-loop containing nucleotide triphosphate hydrolases"/>
    <property type="match status" value="2"/>
</dbReference>
<feature type="domain" description="DNA2/NAM7 helicase-like C-terminal" evidence="8">
    <location>
        <begin position="514"/>
        <end position="721"/>
    </location>
</feature>
<dbReference type="GO" id="GO:0043139">
    <property type="term" value="F:5'-3' DNA helicase activity"/>
    <property type="evidence" value="ECO:0007669"/>
    <property type="project" value="TreeGrafter"/>
</dbReference>
<dbReference type="InterPro" id="IPR047187">
    <property type="entry name" value="SF1_C_Upf1"/>
</dbReference>
<evidence type="ECO:0000256" key="2">
    <source>
        <dbReference type="ARBA" id="ARBA00022741"/>
    </source>
</evidence>
<evidence type="ECO:0000256" key="6">
    <source>
        <dbReference type="SAM" id="MobiDB-lite"/>
    </source>
</evidence>
<dbReference type="Proteomes" id="UP001140453">
    <property type="component" value="Unassembled WGS sequence"/>
</dbReference>
<feature type="domain" description="DNA2/NAM7 helicase helicase" evidence="7">
    <location>
        <begin position="249"/>
        <end position="500"/>
    </location>
</feature>
<dbReference type="InterPro" id="IPR027417">
    <property type="entry name" value="P-loop_NTPase"/>
</dbReference>
<feature type="region of interest" description="Disordered" evidence="6">
    <location>
        <begin position="834"/>
        <end position="862"/>
    </location>
</feature>
<keyword evidence="2" id="KW-0547">Nucleotide-binding</keyword>
<accession>A0A9W8YMR9</accession>
<dbReference type="CDD" id="cd18808">
    <property type="entry name" value="SF1_C_Upf1"/>
    <property type="match status" value="1"/>
</dbReference>
<evidence type="ECO:0000256" key="5">
    <source>
        <dbReference type="ARBA" id="ARBA00022840"/>
    </source>
</evidence>
<proteinExistence type="inferred from homology"/>
<dbReference type="InterPro" id="IPR041679">
    <property type="entry name" value="DNA2/NAM7-like_C"/>
</dbReference>
<evidence type="ECO:0000313" key="10">
    <source>
        <dbReference type="Proteomes" id="UP001140453"/>
    </source>
</evidence>